<evidence type="ECO:0000313" key="10">
    <source>
        <dbReference type="Proteomes" id="UP000095651"/>
    </source>
</evidence>
<evidence type="ECO:0000313" key="9">
    <source>
        <dbReference type="EMBL" id="CUO05592.1"/>
    </source>
</evidence>
<sequence>MEEEQKFRKKKFAIGLACLLLVALYSGGFLLQLMVDAGHVSLNPFRCLYFAVSSMNGLKTSVFTVLLFFVIAGVIAFQGSISDTDGKDEERNFTYSNLGTYGTAGYMKDTERKKVLKENKDIRNVDGIILGLEMTSGNILSLPVDSRLNRNIAVCGSQGSMKSRAFARNMILQCVRRGESMFVTDPKSELYEDMVAYLKEQNYTVRQWNLINLENSDAWDCLAEIDEGGLIDIFVDVVIRNTTDKFDHFYDNVEMDLLKALCLYVYHEYKDKDKTFAESYKILINQSLEAIDGIFDRLPTSHPAKGPYRLFAKAEKVKGNAVLGLGTRLQIMQNEKVQKITSHKEIDLTLPGREKCAYFCITSDQESTYDVLATLFVSFLCIKLIRFADRQKNRKLLLPVHFILDEFPNIGIVPDFKKKLATARGRNIGMSIIYQNIPQLQNRYPDGQWEEILGGCDMSLFLGCNDMTTATYFSNRSGEVTVSVSSIRKNLSTVRMSNYVPGYSESSSVGKRMLLLPDEVLRFPLDQALVIIRGQKILRVRKMDYTMHPDAKKLIQEKTDSHVPVWRREEELRAEQDSKVRQEDIGEQESGFEQGIWSGKDLKKEDESQEVGKSKANEKNIQEEPTERKLGIIEKVEDLFTDE</sequence>
<evidence type="ECO:0000256" key="8">
    <source>
        <dbReference type="SAM" id="Phobius"/>
    </source>
</evidence>
<comment type="subcellular location">
    <subcellularLocation>
        <location evidence="1">Cell membrane</location>
        <topology evidence="1">Multi-pass membrane protein</topology>
    </subcellularLocation>
</comment>
<organism evidence="9 10">
    <name type="scientific">Hungatella hathewayi</name>
    <dbReference type="NCBI Taxonomy" id="154046"/>
    <lineage>
        <taxon>Bacteria</taxon>
        <taxon>Bacillati</taxon>
        <taxon>Bacillota</taxon>
        <taxon>Clostridia</taxon>
        <taxon>Lachnospirales</taxon>
        <taxon>Lachnospiraceae</taxon>
        <taxon>Hungatella</taxon>
    </lineage>
</organism>
<protein>
    <submittedName>
        <fullName evidence="9">Plasmid transfer factor TraK</fullName>
    </submittedName>
</protein>
<feature type="region of interest" description="Disordered" evidence="7">
    <location>
        <begin position="570"/>
        <end position="628"/>
    </location>
</feature>
<dbReference type="GO" id="GO:0005886">
    <property type="term" value="C:plasma membrane"/>
    <property type="evidence" value="ECO:0007669"/>
    <property type="project" value="UniProtKB-SubCell"/>
</dbReference>
<comment type="similarity">
    <text evidence="2">Belongs to the VirD4/TraG family.</text>
</comment>
<evidence type="ECO:0000256" key="4">
    <source>
        <dbReference type="ARBA" id="ARBA00022692"/>
    </source>
</evidence>
<dbReference type="EMBL" id="CYZE01000003">
    <property type="protein sequence ID" value="CUO05592.1"/>
    <property type="molecule type" value="Genomic_DNA"/>
</dbReference>
<keyword evidence="3" id="KW-1003">Cell membrane</keyword>
<dbReference type="SUPFAM" id="SSF52540">
    <property type="entry name" value="P-loop containing nucleoside triphosphate hydrolases"/>
    <property type="match status" value="1"/>
</dbReference>
<evidence type="ECO:0000256" key="1">
    <source>
        <dbReference type="ARBA" id="ARBA00004651"/>
    </source>
</evidence>
<dbReference type="NCBIfam" id="NF045973">
    <property type="entry name" value="conju_CD1115"/>
    <property type="match status" value="1"/>
</dbReference>
<dbReference type="InterPro" id="IPR051539">
    <property type="entry name" value="T4SS-coupling_protein"/>
</dbReference>
<evidence type="ECO:0000256" key="5">
    <source>
        <dbReference type="ARBA" id="ARBA00022989"/>
    </source>
</evidence>
<dbReference type="InterPro" id="IPR027417">
    <property type="entry name" value="P-loop_NTPase"/>
</dbReference>
<keyword evidence="4 8" id="KW-0812">Transmembrane</keyword>
<dbReference type="Gene3D" id="3.40.50.300">
    <property type="entry name" value="P-loop containing nucleotide triphosphate hydrolases"/>
    <property type="match status" value="2"/>
</dbReference>
<dbReference type="RefSeq" id="WP_055654260.1">
    <property type="nucleotide sequence ID" value="NZ_CABIXC010000003.1"/>
</dbReference>
<name>A0A174BWY4_9FIRM</name>
<feature type="compositionally biased region" description="Basic and acidic residues" evidence="7">
    <location>
        <begin position="600"/>
        <end position="628"/>
    </location>
</feature>
<dbReference type="AlphaFoldDB" id="A0A174BWY4"/>
<keyword evidence="5 8" id="KW-1133">Transmembrane helix</keyword>
<evidence type="ECO:0000256" key="7">
    <source>
        <dbReference type="SAM" id="MobiDB-lite"/>
    </source>
</evidence>
<dbReference type="Proteomes" id="UP000095651">
    <property type="component" value="Unassembled WGS sequence"/>
</dbReference>
<gene>
    <name evidence="9" type="primary">traG</name>
    <name evidence="9" type="ORF">ERS852407_01763</name>
</gene>
<proteinExistence type="inferred from homology"/>
<dbReference type="PANTHER" id="PTHR37937">
    <property type="entry name" value="CONJUGATIVE TRANSFER: DNA TRANSPORT"/>
    <property type="match status" value="1"/>
</dbReference>
<dbReference type="PANTHER" id="PTHR37937:SF1">
    <property type="entry name" value="CONJUGATIVE TRANSFER: DNA TRANSPORT"/>
    <property type="match status" value="1"/>
</dbReference>
<keyword evidence="6 8" id="KW-0472">Membrane</keyword>
<accession>A0A174BWY4</accession>
<feature type="transmembrane region" description="Helical" evidence="8">
    <location>
        <begin position="12"/>
        <end position="35"/>
    </location>
</feature>
<feature type="compositionally biased region" description="Basic and acidic residues" evidence="7">
    <location>
        <begin position="570"/>
        <end position="584"/>
    </location>
</feature>
<reference evidence="9 10" key="1">
    <citation type="submission" date="2015-09" db="EMBL/GenBank/DDBJ databases">
        <authorList>
            <consortium name="Pathogen Informatics"/>
        </authorList>
    </citation>
    <scope>NUCLEOTIDE SEQUENCE [LARGE SCALE GENOMIC DNA]</scope>
    <source>
        <strain evidence="9 10">2789STDY5608850</strain>
    </source>
</reference>
<dbReference type="InterPro" id="IPR003688">
    <property type="entry name" value="TraG/VirD4"/>
</dbReference>
<dbReference type="CDD" id="cd01127">
    <property type="entry name" value="TrwB_TraG_TraD_VirD4"/>
    <property type="match status" value="1"/>
</dbReference>
<evidence type="ECO:0000256" key="6">
    <source>
        <dbReference type="ARBA" id="ARBA00023136"/>
    </source>
</evidence>
<dbReference type="Pfam" id="PF02534">
    <property type="entry name" value="T4SS-DNA_transf"/>
    <property type="match status" value="1"/>
</dbReference>
<feature type="transmembrane region" description="Helical" evidence="8">
    <location>
        <begin position="62"/>
        <end position="81"/>
    </location>
</feature>
<evidence type="ECO:0000256" key="3">
    <source>
        <dbReference type="ARBA" id="ARBA00022475"/>
    </source>
</evidence>
<evidence type="ECO:0000256" key="2">
    <source>
        <dbReference type="ARBA" id="ARBA00008806"/>
    </source>
</evidence>